<evidence type="ECO:0000256" key="4">
    <source>
        <dbReference type="PROSITE-ProRule" id="PRU00433"/>
    </source>
</evidence>
<keyword evidence="7" id="KW-1185">Reference proteome</keyword>
<keyword evidence="1 4" id="KW-0349">Heme</keyword>
<dbReference type="GO" id="GO:0009055">
    <property type="term" value="F:electron transfer activity"/>
    <property type="evidence" value="ECO:0007669"/>
    <property type="project" value="InterPro"/>
</dbReference>
<sequence>MRRLLSAAALIALICVVAGLWLTRAERLPEGAVASLAGDATRGEQVFWAAGCASCHAAPDAEGEARLVLAGGEAFPSEFGTFYAPNVSMHPERGIGSWDAAAFADAVQRGVSPEGAHYYPVFPYASYALAEPQDIADLWAFWQTLPASDAENRPHDVGFPFNIRRGIGLWKRLYVHDDYAVQGPLDSDAERGRYLAEALSHCGECHTPRDALGGLDRARWFAGAPNPSGRGRIPAIDSDDLNWSRREIAQYLADGFTPDFDVAGGHMASVIANLANLPEEDRDAIAAYVQAVSPSK</sequence>
<evidence type="ECO:0000256" key="1">
    <source>
        <dbReference type="ARBA" id="ARBA00022617"/>
    </source>
</evidence>
<keyword evidence="2 4" id="KW-0479">Metal-binding</keyword>
<dbReference type="PANTHER" id="PTHR35008">
    <property type="entry name" value="BLL4482 PROTEIN-RELATED"/>
    <property type="match status" value="1"/>
</dbReference>
<dbReference type="OrthoDB" id="9811281at2"/>
<evidence type="ECO:0000259" key="5">
    <source>
        <dbReference type="PROSITE" id="PS51007"/>
    </source>
</evidence>
<evidence type="ECO:0000256" key="2">
    <source>
        <dbReference type="ARBA" id="ARBA00022723"/>
    </source>
</evidence>
<name>A0A4R6ADC9_9RHOB</name>
<dbReference type="EMBL" id="SNAA01000006">
    <property type="protein sequence ID" value="TDL81197.1"/>
    <property type="molecule type" value="Genomic_DNA"/>
</dbReference>
<organism evidence="6 7">
    <name type="scientific">Palleronia sediminis</name>
    <dbReference type="NCBI Taxonomy" id="2547833"/>
    <lineage>
        <taxon>Bacteria</taxon>
        <taxon>Pseudomonadati</taxon>
        <taxon>Pseudomonadota</taxon>
        <taxon>Alphaproteobacteria</taxon>
        <taxon>Rhodobacterales</taxon>
        <taxon>Roseobacteraceae</taxon>
        <taxon>Palleronia</taxon>
    </lineage>
</organism>
<gene>
    <name evidence="6" type="ORF">E2L08_06920</name>
</gene>
<dbReference type="SUPFAM" id="SSF46626">
    <property type="entry name" value="Cytochrome c"/>
    <property type="match status" value="2"/>
</dbReference>
<evidence type="ECO:0000313" key="7">
    <source>
        <dbReference type="Proteomes" id="UP000295701"/>
    </source>
</evidence>
<dbReference type="InterPro" id="IPR036909">
    <property type="entry name" value="Cyt_c-like_dom_sf"/>
</dbReference>
<proteinExistence type="predicted"/>
<evidence type="ECO:0000313" key="6">
    <source>
        <dbReference type="EMBL" id="TDL81197.1"/>
    </source>
</evidence>
<dbReference type="GO" id="GO:0046872">
    <property type="term" value="F:metal ion binding"/>
    <property type="evidence" value="ECO:0007669"/>
    <property type="project" value="UniProtKB-KW"/>
</dbReference>
<accession>A0A4R6ADC9</accession>
<dbReference type="Proteomes" id="UP000295701">
    <property type="component" value="Unassembled WGS sequence"/>
</dbReference>
<keyword evidence="3 4" id="KW-0408">Iron</keyword>
<dbReference type="AlphaFoldDB" id="A0A4R6ADC9"/>
<feature type="domain" description="Cytochrome c" evidence="5">
    <location>
        <begin position="187"/>
        <end position="293"/>
    </location>
</feature>
<dbReference type="Gene3D" id="1.10.760.10">
    <property type="entry name" value="Cytochrome c-like domain"/>
    <property type="match status" value="2"/>
</dbReference>
<feature type="domain" description="Cytochrome c" evidence="5">
    <location>
        <begin position="38"/>
        <end position="146"/>
    </location>
</feature>
<dbReference type="RefSeq" id="WP_133396474.1">
    <property type="nucleotide sequence ID" value="NZ_SNAA01000006.1"/>
</dbReference>
<dbReference type="PANTHER" id="PTHR35008:SF8">
    <property type="entry name" value="ALCOHOL DEHYDROGENASE CYTOCHROME C SUBUNIT"/>
    <property type="match status" value="1"/>
</dbReference>
<protein>
    <submittedName>
        <fullName evidence="6">C-type cytochrome</fullName>
    </submittedName>
</protein>
<dbReference type="InterPro" id="IPR051459">
    <property type="entry name" value="Cytochrome_c-type_DH"/>
</dbReference>
<reference evidence="6 7" key="1">
    <citation type="submission" date="2019-03" db="EMBL/GenBank/DDBJ databases">
        <title>Primorskyibacter sp. SS33 isolated from sediments.</title>
        <authorList>
            <person name="Xunke S."/>
        </authorList>
    </citation>
    <scope>NUCLEOTIDE SEQUENCE [LARGE SCALE GENOMIC DNA]</scope>
    <source>
        <strain evidence="6 7">SS33</strain>
    </source>
</reference>
<dbReference type="PROSITE" id="PS51007">
    <property type="entry name" value="CYTC"/>
    <property type="match status" value="2"/>
</dbReference>
<dbReference type="Pfam" id="PF00034">
    <property type="entry name" value="Cytochrom_C"/>
    <property type="match status" value="2"/>
</dbReference>
<evidence type="ECO:0000256" key="3">
    <source>
        <dbReference type="ARBA" id="ARBA00023004"/>
    </source>
</evidence>
<dbReference type="GO" id="GO:0020037">
    <property type="term" value="F:heme binding"/>
    <property type="evidence" value="ECO:0007669"/>
    <property type="project" value="InterPro"/>
</dbReference>
<comment type="caution">
    <text evidence="6">The sequence shown here is derived from an EMBL/GenBank/DDBJ whole genome shotgun (WGS) entry which is preliminary data.</text>
</comment>
<dbReference type="InterPro" id="IPR009056">
    <property type="entry name" value="Cyt_c-like_dom"/>
</dbReference>